<name>A0A0L1JRC3_9RHOB</name>
<feature type="domain" description="SGNH hydrolase-type esterase" evidence="2">
    <location>
        <begin position="29"/>
        <end position="209"/>
    </location>
</feature>
<dbReference type="EMBL" id="AQQZ01000003">
    <property type="protein sequence ID" value="KNG94300.1"/>
    <property type="molecule type" value="Genomic_DNA"/>
</dbReference>
<keyword evidence="1" id="KW-0732">Signal</keyword>
<accession>A0A0L1JRC3</accession>
<feature type="signal peptide" evidence="1">
    <location>
        <begin position="1"/>
        <end position="23"/>
    </location>
</feature>
<organism evidence="3 4">
    <name type="scientific">Pseudaestuariivita atlantica</name>
    <dbReference type="NCBI Taxonomy" id="1317121"/>
    <lineage>
        <taxon>Bacteria</taxon>
        <taxon>Pseudomonadati</taxon>
        <taxon>Pseudomonadota</taxon>
        <taxon>Alphaproteobacteria</taxon>
        <taxon>Rhodobacterales</taxon>
        <taxon>Paracoccaceae</taxon>
        <taxon>Pseudaestuariivita</taxon>
    </lineage>
</organism>
<evidence type="ECO:0000313" key="3">
    <source>
        <dbReference type="EMBL" id="KNG94300.1"/>
    </source>
</evidence>
<evidence type="ECO:0000259" key="2">
    <source>
        <dbReference type="Pfam" id="PF13472"/>
    </source>
</evidence>
<dbReference type="InterPro" id="IPR036514">
    <property type="entry name" value="SGNH_hydro_sf"/>
</dbReference>
<evidence type="ECO:0000256" key="1">
    <source>
        <dbReference type="SAM" id="SignalP"/>
    </source>
</evidence>
<gene>
    <name evidence="3" type="ORF">ATO11_08835</name>
</gene>
<dbReference type="InterPro" id="IPR013830">
    <property type="entry name" value="SGNH_hydro"/>
</dbReference>
<dbReference type="SUPFAM" id="SSF52266">
    <property type="entry name" value="SGNH hydrolase"/>
    <property type="match status" value="1"/>
</dbReference>
<evidence type="ECO:0000313" key="4">
    <source>
        <dbReference type="Proteomes" id="UP000036938"/>
    </source>
</evidence>
<dbReference type="AlphaFoldDB" id="A0A0L1JRC3"/>
<reference evidence="3 4" key="1">
    <citation type="journal article" date="2015" name="Int. J. Syst. Evol. Microbiol.">
        <title>Aestuariivita atlantica sp. nov., isolated from deep sea sediment of the Atlantic Ocean.</title>
        <authorList>
            <person name="Li G."/>
            <person name="Lai Q."/>
            <person name="Du Y."/>
            <person name="Liu X."/>
            <person name="Sun F."/>
            <person name="Shao Z."/>
        </authorList>
    </citation>
    <scope>NUCLEOTIDE SEQUENCE [LARGE SCALE GENOMIC DNA]</scope>
    <source>
        <strain evidence="3 4">22II-S11-z3</strain>
    </source>
</reference>
<dbReference type="STRING" id="1317121.ATO11_08835"/>
<sequence>MESAMTRLLTCLFLFLTPALAPAQTVIVAGDSVMAWNRAAGGSVADRLQEFGVKDVTDVSRSGARISAPALAQVAARDIRRQVRRARDAIVVLDGGANDLAAECSCRACAEVLDGLISADGRRGEIPAMVASMLRRGNRVVWAYYYDSPHGGGPFSPCADEIDIMEARIAKLARALPQMSTVDMAAVIDPANPAHYDPDRVHPSQLGSARIAALIRQALPD</sequence>
<comment type="caution">
    <text evidence="3">The sequence shown here is derived from an EMBL/GenBank/DDBJ whole genome shotgun (WGS) entry which is preliminary data.</text>
</comment>
<dbReference type="CDD" id="cd00229">
    <property type="entry name" value="SGNH_hydrolase"/>
    <property type="match status" value="1"/>
</dbReference>
<dbReference type="Gene3D" id="3.40.50.1110">
    <property type="entry name" value="SGNH hydrolase"/>
    <property type="match status" value="1"/>
</dbReference>
<dbReference type="Proteomes" id="UP000036938">
    <property type="component" value="Unassembled WGS sequence"/>
</dbReference>
<proteinExistence type="predicted"/>
<protein>
    <recommendedName>
        <fullName evidence="2">SGNH hydrolase-type esterase domain-containing protein</fullName>
    </recommendedName>
</protein>
<feature type="chain" id="PRO_5005554183" description="SGNH hydrolase-type esterase domain-containing protein" evidence="1">
    <location>
        <begin position="24"/>
        <end position="221"/>
    </location>
</feature>
<dbReference type="Pfam" id="PF13472">
    <property type="entry name" value="Lipase_GDSL_2"/>
    <property type="match status" value="1"/>
</dbReference>
<keyword evidence="4" id="KW-1185">Reference proteome</keyword>
<dbReference type="GO" id="GO:0016788">
    <property type="term" value="F:hydrolase activity, acting on ester bonds"/>
    <property type="evidence" value="ECO:0007669"/>
    <property type="project" value="UniProtKB-ARBA"/>
</dbReference>